<evidence type="ECO:0000256" key="5">
    <source>
        <dbReference type="ARBA" id="ARBA00022824"/>
    </source>
</evidence>
<dbReference type="PANTHER" id="PTHR48182:SF2">
    <property type="entry name" value="PROTEIN SERAC1"/>
    <property type="match status" value="1"/>
</dbReference>
<evidence type="ECO:0000256" key="2">
    <source>
        <dbReference type="ARBA" id="ARBA00004173"/>
    </source>
</evidence>
<reference evidence="11" key="1">
    <citation type="journal article" date="2014" name="BMC Genomics">
        <title>The genome sequence of the biocontrol fungus Metarhizium anisopliae and comparative genomics of Metarhizium species.</title>
        <authorList>
            <person name="Pattemore J.A."/>
            <person name="Hane J.K."/>
            <person name="Williams A.H."/>
            <person name="Wilson B.A."/>
            <person name="Stodart B.J."/>
            <person name="Ash G.J."/>
        </authorList>
    </citation>
    <scope>NUCLEOTIDE SEQUENCE [LARGE SCALE GENOMIC DNA]</scope>
    <source>
        <strain evidence="11">BRIP 53293</strain>
    </source>
</reference>
<dbReference type="GO" id="GO:0015031">
    <property type="term" value="P:protein transport"/>
    <property type="evidence" value="ECO:0007669"/>
    <property type="project" value="UniProtKB-KW"/>
</dbReference>
<keyword evidence="6" id="KW-0496">Mitochondrion</keyword>
<organism evidence="10 11">
    <name type="scientific">Metarhizium anisopliae BRIP 53293</name>
    <dbReference type="NCBI Taxonomy" id="1291518"/>
    <lineage>
        <taxon>Eukaryota</taxon>
        <taxon>Fungi</taxon>
        <taxon>Dikarya</taxon>
        <taxon>Ascomycota</taxon>
        <taxon>Pezizomycotina</taxon>
        <taxon>Sordariomycetes</taxon>
        <taxon>Hypocreomycetidae</taxon>
        <taxon>Hypocreales</taxon>
        <taxon>Clavicipitaceae</taxon>
        <taxon>Metarhizium</taxon>
    </lineage>
</organism>
<dbReference type="PANTHER" id="PTHR48182">
    <property type="entry name" value="PROTEIN SERAC1"/>
    <property type="match status" value="1"/>
</dbReference>
<evidence type="ECO:0000256" key="8">
    <source>
        <dbReference type="RuleBase" id="RU365011"/>
    </source>
</evidence>
<sequence length="306" mass="34106">MSQYGLLTFHTSEVPEVDIVFVHGLRGHVENTWKVKDGPLWPKDFLAADVENSRIMSFGYDSKVVHSDTAEVTQTSLESEARSLCSQLNAARNTSDSKHRPIILVAHSLGGLVCATAIVLGERNAAGDNVQIIAEHVSGIIFLGTPFAGSDAAKWGELVRQVFHIVKKTDQTTLRDLKEDSPRLAQLGIAFPETVRKRNETARKIKITFFYEQLRTYGVMVVTEKSASHPGIGETIPIRANHLDICKFDSNVDSGYKVVKEKILDIIRGLKKSDPSESGNTIFNNYDKVFNQAGRDMRIDRQDFNF</sequence>
<dbReference type="Gene3D" id="3.40.50.1820">
    <property type="entry name" value="alpha/beta hydrolase"/>
    <property type="match status" value="1"/>
</dbReference>
<dbReference type="GO" id="GO:0016788">
    <property type="term" value="F:hydrolase activity, acting on ester bonds"/>
    <property type="evidence" value="ECO:0007669"/>
    <property type="project" value="InterPro"/>
</dbReference>
<accession>A0A0D9NIN9</accession>
<evidence type="ECO:0000256" key="1">
    <source>
        <dbReference type="ARBA" id="ARBA00003496"/>
    </source>
</evidence>
<comment type="subcellular location">
    <subcellularLocation>
        <location evidence="8">Endoplasmic reticulum membrane</location>
    </subcellularLocation>
    <subcellularLocation>
        <location evidence="3">Membrane</location>
    </subcellularLocation>
    <subcellularLocation>
        <location evidence="2">Mitochondrion</location>
    </subcellularLocation>
</comment>
<evidence type="ECO:0000256" key="6">
    <source>
        <dbReference type="ARBA" id="ARBA00023128"/>
    </source>
</evidence>
<dbReference type="InterPro" id="IPR012908">
    <property type="entry name" value="PGAP1-ab_dom-like"/>
</dbReference>
<evidence type="ECO:0000313" key="11">
    <source>
        <dbReference type="Proteomes" id="UP000054544"/>
    </source>
</evidence>
<proteinExistence type="inferred from homology"/>
<keyword evidence="8" id="KW-0653">Protein transport</keyword>
<dbReference type="GO" id="GO:0005789">
    <property type="term" value="C:endoplasmic reticulum membrane"/>
    <property type="evidence" value="ECO:0007669"/>
    <property type="project" value="UniProtKB-SubCell"/>
</dbReference>
<gene>
    <name evidence="10" type="ORF">H634G_10942</name>
</gene>
<dbReference type="Proteomes" id="UP000054544">
    <property type="component" value="Unassembled WGS sequence"/>
</dbReference>
<protein>
    <recommendedName>
        <fullName evidence="4 8">GPI inositol-deacylase</fullName>
        <ecNumber evidence="8">3.1.-.-</ecNumber>
    </recommendedName>
</protein>
<comment type="similarity">
    <text evidence="8">Belongs to the GPI inositol-deacylase family.</text>
</comment>
<keyword evidence="11" id="KW-1185">Reference proteome</keyword>
<dbReference type="SUPFAM" id="SSF53474">
    <property type="entry name" value="alpha/beta-Hydrolases"/>
    <property type="match status" value="1"/>
</dbReference>
<dbReference type="AlphaFoldDB" id="A0A0D9NIN9"/>
<evidence type="ECO:0000256" key="7">
    <source>
        <dbReference type="ARBA" id="ARBA00023136"/>
    </source>
</evidence>
<name>A0A0D9NIN9_METAN</name>
<feature type="domain" description="GPI inositol-deacylase PGAP1-like alpha/beta" evidence="9">
    <location>
        <begin position="80"/>
        <end position="177"/>
    </location>
</feature>
<evidence type="ECO:0000313" key="10">
    <source>
        <dbReference type="EMBL" id="KJK73766.1"/>
    </source>
</evidence>
<evidence type="ECO:0000256" key="4">
    <source>
        <dbReference type="ARBA" id="ARBA00015856"/>
    </source>
</evidence>
<evidence type="ECO:0000256" key="3">
    <source>
        <dbReference type="ARBA" id="ARBA00004370"/>
    </source>
</evidence>
<keyword evidence="5 8" id="KW-0256">Endoplasmic reticulum</keyword>
<dbReference type="EC" id="3.1.-.-" evidence="8"/>
<dbReference type="Pfam" id="PF07819">
    <property type="entry name" value="PGAP1"/>
    <property type="match status" value="1"/>
</dbReference>
<dbReference type="EMBL" id="KE384779">
    <property type="protein sequence ID" value="KJK73766.1"/>
    <property type="molecule type" value="Genomic_DNA"/>
</dbReference>
<comment type="function">
    <text evidence="1 8">Involved in inositol deacylation of GPI-anchored proteins which plays important roles in the quality control and ER-associated degradation of GPI-anchored proteins.</text>
</comment>
<keyword evidence="8" id="KW-0378">Hydrolase</keyword>
<evidence type="ECO:0000259" key="9">
    <source>
        <dbReference type="Pfam" id="PF07819"/>
    </source>
</evidence>
<dbReference type="GO" id="GO:0005739">
    <property type="term" value="C:mitochondrion"/>
    <property type="evidence" value="ECO:0007669"/>
    <property type="project" value="UniProtKB-SubCell"/>
</dbReference>
<dbReference type="InterPro" id="IPR029058">
    <property type="entry name" value="AB_hydrolase_fold"/>
</dbReference>
<keyword evidence="8" id="KW-0813">Transport</keyword>
<dbReference type="InterPro" id="IPR052374">
    <property type="entry name" value="SERAC1"/>
</dbReference>
<keyword evidence="7 8" id="KW-0472">Membrane</keyword>